<accession>A0A0F7JX18</accession>
<sequence>MQTIETGNNPVFPLAQAQEGERVRILRLRGGKGLDMRLTTLGLNVGSELTVSQRCGGNIVVLRGETRLALGFGMSQKIVVERQ</sequence>
<dbReference type="PANTHER" id="PTHR43151">
    <property type="entry name" value="FEOA FAMILY PROTEIN"/>
    <property type="match status" value="1"/>
</dbReference>
<reference evidence="3 4" key="1">
    <citation type="journal article" date="2015" name="Genome Announc.">
        <title>Complete Genome Sequence of Sedimenticola thiotaurini Strain SIP-G1, a Polyphosphate- and Polyhydroxyalkanoate-Accumulating Sulfur-Oxidizing Gammaproteobacterium Isolated from Salt Marsh Sediments.</title>
        <authorList>
            <person name="Flood B.E."/>
            <person name="Jones D.S."/>
            <person name="Bailey J.V."/>
        </authorList>
    </citation>
    <scope>NUCLEOTIDE SEQUENCE [LARGE SCALE GENOMIC DNA]</scope>
    <source>
        <strain evidence="3 4">SIP-G1</strain>
    </source>
</reference>
<protein>
    <submittedName>
        <fullName evidence="3">Iron transporter FeoA</fullName>
    </submittedName>
</protein>
<dbReference type="RefSeq" id="WP_046859083.1">
    <property type="nucleotide sequence ID" value="NZ_CP011412.1"/>
</dbReference>
<gene>
    <name evidence="3" type="ORF">AAY24_07010</name>
</gene>
<proteinExistence type="predicted"/>
<dbReference type="EMBL" id="CP011412">
    <property type="protein sequence ID" value="AKH20147.1"/>
    <property type="molecule type" value="Genomic_DNA"/>
</dbReference>
<evidence type="ECO:0000313" key="3">
    <source>
        <dbReference type="EMBL" id="AKH20147.1"/>
    </source>
</evidence>
<dbReference type="KEGG" id="seds:AAY24_07010"/>
<dbReference type="InterPro" id="IPR053184">
    <property type="entry name" value="FeoA-like"/>
</dbReference>
<dbReference type="Gene3D" id="2.30.30.90">
    <property type="match status" value="1"/>
</dbReference>
<dbReference type="InterPro" id="IPR008988">
    <property type="entry name" value="Transcriptional_repressor_C"/>
</dbReference>
<feature type="domain" description="Ferrous iron transporter FeoA-like" evidence="2">
    <location>
        <begin position="12"/>
        <end position="82"/>
    </location>
</feature>
<dbReference type="SUPFAM" id="SSF50037">
    <property type="entry name" value="C-terminal domain of transcriptional repressors"/>
    <property type="match status" value="1"/>
</dbReference>
<keyword evidence="1" id="KW-0408">Iron</keyword>
<evidence type="ECO:0000256" key="1">
    <source>
        <dbReference type="ARBA" id="ARBA00023004"/>
    </source>
</evidence>
<dbReference type="GO" id="GO:0046914">
    <property type="term" value="F:transition metal ion binding"/>
    <property type="evidence" value="ECO:0007669"/>
    <property type="project" value="InterPro"/>
</dbReference>
<organism evidence="3 4">
    <name type="scientific">Sedimenticola thiotaurini</name>
    <dbReference type="NCBI Taxonomy" id="1543721"/>
    <lineage>
        <taxon>Bacteria</taxon>
        <taxon>Pseudomonadati</taxon>
        <taxon>Pseudomonadota</taxon>
        <taxon>Gammaproteobacteria</taxon>
        <taxon>Chromatiales</taxon>
        <taxon>Sedimenticolaceae</taxon>
        <taxon>Sedimenticola</taxon>
    </lineage>
</organism>
<dbReference type="Pfam" id="PF04023">
    <property type="entry name" value="FeoA"/>
    <property type="match status" value="1"/>
</dbReference>
<dbReference type="InterPro" id="IPR007167">
    <property type="entry name" value="Fe-transptr_FeoA-like"/>
</dbReference>
<dbReference type="OrthoDB" id="5296943at2"/>
<dbReference type="Proteomes" id="UP000034410">
    <property type="component" value="Chromosome"/>
</dbReference>
<dbReference type="SMART" id="SM00899">
    <property type="entry name" value="FeoA"/>
    <property type="match status" value="1"/>
</dbReference>
<dbReference type="PANTHER" id="PTHR43151:SF1">
    <property type="entry name" value="SSR2333 PROTEIN"/>
    <property type="match status" value="1"/>
</dbReference>
<keyword evidence="4" id="KW-1185">Reference proteome</keyword>
<dbReference type="AlphaFoldDB" id="A0A0F7JX18"/>
<evidence type="ECO:0000313" key="4">
    <source>
        <dbReference type="Proteomes" id="UP000034410"/>
    </source>
</evidence>
<name>A0A0F7JX18_9GAMM</name>
<evidence type="ECO:0000259" key="2">
    <source>
        <dbReference type="SMART" id="SM00899"/>
    </source>
</evidence>
<dbReference type="InterPro" id="IPR038157">
    <property type="entry name" value="FeoA_core_dom"/>
</dbReference>